<dbReference type="EMBL" id="PTIY01000003">
    <property type="protein sequence ID" value="PPK72759.1"/>
    <property type="molecule type" value="Genomic_DNA"/>
</dbReference>
<evidence type="ECO:0000313" key="2">
    <source>
        <dbReference type="Proteomes" id="UP000238071"/>
    </source>
</evidence>
<comment type="caution">
    <text evidence="1">The sequence shown here is derived from an EMBL/GenBank/DDBJ whole genome shotgun (WGS) entry which is preliminary data.</text>
</comment>
<proteinExistence type="predicted"/>
<dbReference type="Proteomes" id="UP000238071">
    <property type="component" value="Unassembled WGS sequence"/>
</dbReference>
<reference evidence="1 2" key="1">
    <citation type="submission" date="2018-02" db="EMBL/GenBank/DDBJ databases">
        <title>Subsurface microbial communities from deep shales in Ohio and West Virginia, USA.</title>
        <authorList>
            <person name="Wrighton K."/>
        </authorList>
    </citation>
    <scope>NUCLEOTIDE SEQUENCE [LARGE SCALE GENOMIC DNA]</scope>
    <source>
        <strain evidence="1 2">OWC-G53F</strain>
    </source>
</reference>
<dbReference type="AlphaFoldDB" id="A0A2S6H5J6"/>
<protein>
    <submittedName>
        <fullName evidence="1">MSHA biogenesis protein MshI</fullName>
    </submittedName>
</protein>
<dbReference type="SUPFAM" id="SSF53067">
    <property type="entry name" value="Actin-like ATPase domain"/>
    <property type="match status" value="1"/>
</dbReference>
<organism evidence="1 2">
    <name type="scientific">Methylobacter tundripaludum</name>
    <dbReference type="NCBI Taxonomy" id="173365"/>
    <lineage>
        <taxon>Bacteria</taxon>
        <taxon>Pseudomonadati</taxon>
        <taxon>Pseudomonadota</taxon>
        <taxon>Gammaproteobacteria</taxon>
        <taxon>Methylococcales</taxon>
        <taxon>Methylococcaceae</taxon>
        <taxon>Methylobacter</taxon>
    </lineage>
</organism>
<sequence length="321" mass="36011">MQLLKQLFRKKTVCKGIVGVSFLQNSIAVAISKFTENNELTLIHCECIDTGKPIDQQHMLGELARQYNLAEYDCHLVLTSDNYRRVNVEAPTVDESEIIEAIRWKINELIDFPVDKAVIDYYQTPTPIRANSSKILEVIAGPIDIIREQVKKCADAGLQLKVIDIQETTLRNLAVQLPENQRGIALLYLLEFSGTLLIQKETTIYVSRKFEIGYKKLQLDDQFSSDSPSANVHNNLALEIQRSLDYVESYYGIPPISVLAVIPLAENTHNLLDSLSRNLGIEARMLDLSTMIDCDILVDAQTQSLCAPVIGATLRYSLEAA</sequence>
<dbReference type="Gene3D" id="3.30.420.40">
    <property type="match status" value="2"/>
</dbReference>
<dbReference type="InterPro" id="IPR043129">
    <property type="entry name" value="ATPase_NBD"/>
</dbReference>
<gene>
    <name evidence="1" type="ORF">B0F88_103197</name>
</gene>
<evidence type="ECO:0000313" key="1">
    <source>
        <dbReference type="EMBL" id="PPK72759.1"/>
    </source>
</evidence>
<accession>A0A2S6H5J6</accession>
<name>A0A2S6H5J6_9GAMM</name>
<dbReference type="Gene3D" id="3.30.1490.300">
    <property type="match status" value="1"/>
</dbReference>
<keyword evidence="2" id="KW-1185">Reference proteome</keyword>